<dbReference type="GO" id="GO:0003700">
    <property type="term" value="F:DNA-binding transcription factor activity"/>
    <property type="evidence" value="ECO:0007669"/>
    <property type="project" value="InterPro"/>
</dbReference>
<dbReference type="OrthoDB" id="8966183at2"/>
<evidence type="ECO:0000313" key="2">
    <source>
        <dbReference type="EMBL" id="TBT95268.1"/>
    </source>
</evidence>
<accession>A0A4Q9KLB8</accession>
<keyword evidence="3" id="KW-1185">Reference proteome</keyword>
<dbReference type="EMBL" id="SDMR01000005">
    <property type="protein sequence ID" value="TBT95268.1"/>
    <property type="molecule type" value="Genomic_DNA"/>
</dbReference>
<dbReference type="PANTHER" id="PTHR33164:SF106">
    <property type="entry name" value="TRANSCRIPTIONAL REGULATORY PROTEIN"/>
    <property type="match status" value="1"/>
</dbReference>
<dbReference type="InterPro" id="IPR036388">
    <property type="entry name" value="WH-like_DNA-bd_sf"/>
</dbReference>
<protein>
    <submittedName>
        <fullName evidence="2">MarR family transcriptional regulator</fullName>
    </submittedName>
</protein>
<dbReference type="Pfam" id="PF12802">
    <property type="entry name" value="MarR_2"/>
    <property type="match status" value="1"/>
</dbReference>
<name>A0A4Q9KLB8_PROTD</name>
<feature type="domain" description="HTH marR-type" evidence="1">
    <location>
        <begin position="1"/>
        <end position="125"/>
    </location>
</feature>
<dbReference type="Gene3D" id="1.10.10.10">
    <property type="entry name" value="Winged helix-like DNA-binding domain superfamily/Winged helix DNA-binding domain"/>
    <property type="match status" value="1"/>
</dbReference>
<dbReference type="InterPro" id="IPR036390">
    <property type="entry name" value="WH_DNA-bd_sf"/>
</dbReference>
<organism evidence="2 3">
    <name type="scientific">Propioniciclava tarda</name>
    <dbReference type="NCBI Taxonomy" id="433330"/>
    <lineage>
        <taxon>Bacteria</taxon>
        <taxon>Bacillati</taxon>
        <taxon>Actinomycetota</taxon>
        <taxon>Actinomycetes</taxon>
        <taxon>Propionibacteriales</taxon>
        <taxon>Propionibacteriaceae</taxon>
        <taxon>Propioniciclava</taxon>
    </lineage>
</organism>
<dbReference type="InterPro" id="IPR000835">
    <property type="entry name" value="HTH_MarR-typ"/>
</dbReference>
<dbReference type="AlphaFoldDB" id="A0A4Q9KLB8"/>
<dbReference type="PROSITE" id="PS50995">
    <property type="entry name" value="HTH_MARR_2"/>
    <property type="match status" value="1"/>
</dbReference>
<dbReference type="RefSeq" id="WP_131171564.1">
    <property type="nucleotide sequence ID" value="NZ_FXTL01000008.1"/>
</dbReference>
<gene>
    <name evidence="2" type="ORF">ET996_05495</name>
</gene>
<dbReference type="SUPFAM" id="SSF46785">
    <property type="entry name" value="Winged helix' DNA-binding domain"/>
    <property type="match status" value="1"/>
</dbReference>
<dbReference type="PANTHER" id="PTHR33164">
    <property type="entry name" value="TRANSCRIPTIONAL REGULATOR, MARR FAMILY"/>
    <property type="match status" value="1"/>
</dbReference>
<comment type="caution">
    <text evidence="2">The sequence shown here is derived from an EMBL/GenBank/DDBJ whole genome shotgun (WGS) entry which is preliminary data.</text>
</comment>
<dbReference type="Proteomes" id="UP000291933">
    <property type="component" value="Unassembled WGS sequence"/>
</dbReference>
<dbReference type="InterPro" id="IPR039422">
    <property type="entry name" value="MarR/SlyA-like"/>
</dbReference>
<proteinExistence type="predicted"/>
<evidence type="ECO:0000313" key="3">
    <source>
        <dbReference type="Proteomes" id="UP000291933"/>
    </source>
</evidence>
<dbReference type="GO" id="GO:0006950">
    <property type="term" value="P:response to stress"/>
    <property type="evidence" value="ECO:0007669"/>
    <property type="project" value="TreeGrafter"/>
</dbReference>
<sequence>MASERIGHVFAESQNLHPTDFRALSAIFRAERAGEPLTARGLATALQLSPAAITYVVERLVASGHVRRDNDPADRRRVLLRFDDPGRQVAGAFFGPLGLAHTEALAGTPDDELAVAGRIMASIVETLDSFEGRFRATDAPAVGGPA</sequence>
<evidence type="ECO:0000259" key="1">
    <source>
        <dbReference type="PROSITE" id="PS50995"/>
    </source>
</evidence>
<reference evidence="2 3" key="1">
    <citation type="submission" date="2019-01" db="EMBL/GenBank/DDBJ databases">
        <title>Lactibacter flavus gen. nov., sp. nov., a novel bacterium of the family Propionibacteriaceae isolated from raw milk and dairy products.</title>
        <authorList>
            <person name="Huptas C."/>
            <person name="Wenning M."/>
            <person name="Breitenwieser F."/>
            <person name="Doll E."/>
            <person name="Von Neubeck M."/>
            <person name="Busse H.-J."/>
            <person name="Scherer S."/>
        </authorList>
    </citation>
    <scope>NUCLEOTIDE SEQUENCE [LARGE SCALE GENOMIC DNA]</scope>
    <source>
        <strain evidence="2 3">DSM 22130</strain>
    </source>
</reference>
<dbReference type="SMART" id="SM00347">
    <property type="entry name" value="HTH_MARR"/>
    <property type="match status" value="1"/>
</dbReference>